<evidence type="ECO:0000313" key="13">
    <source>
        <dbReference type="Proteomes" id="UP000307217"/>
    </source>
</evidence>
<dbReference type="Proteomes" id="UP000307164">
    <property type="component" value="Unassembled WGS sequence"/>
</dbReference>
<dbReference type="RefSeq" id="WP_138592358.1">
    <property type="nucleotide sequence ID" value="NZ_PNBW01000062.1"/>
</dbReference>
<evidence type="ECO:0000256" key="1">
    <source>
        <dbReference type="ARBA" id="ARBA00004651"/>
    </source>
</evidence>
<dbReference type="OrthoDB" id="9770036at2"/>
<reference evidence="12 13" key="1">
    <citation type="submission" date="2018-01" db="EMBL/GenBank/DDBJ databases">
        <authorList>
            <person name="Paulsen S."/>
            <person name="Gram L.K."/>
        </authorList>
    </citation>
    <scope>NUCLEOTIDE SEQUENCE [LARGE SCALE GENOMIC DNA]</scope>
    <source>
        <strain evidence="10 13">S3790</strain>
        <strain evidence="11 12">S3895</strain>
    </source>
</reference>
<keyword evidence="3" id="KW-1003">Cell membrane</keyword>
<evidence type="ECO:0000259" key="9">
    <source>
        <dbReference type="Pfam" id="PF12704"/>
    </source>
</evidence>
<evidence type="ECO:0000256" key="6">
    <source>
        <dbReference type="ARBA" id="ARBA00023136"/>
    </source>
</evidence>
<name>A0A5S3V7C5_9GAMM</name>
<dbReference type="AlphaFoldDB" id="A0A5S3V7C5"/>
<keyword evidence="4 7" id="KW-0812">Transmembrane</keyword>
<dbReference type="GO" id="GO:0098797">
    <property type="term" value="C:plasma membrane protein complex"/>
    <property type="evidence" value="ECO:0007669"/>
    <property type="project" value="TreeGrafter"/>
</dbReference>
<evidence type="ECO:0000256" key="2">
    <source>
        <dbReference type="ARBA" id="ARBA00005236"/>
    </source>
</evidence>
<evidence type="ECO:0000256" key="4">
    <source>
        <dbReference type="ARBA" id="ARBA00022692"/>
    </source>
</evidence>
<dbReference type="GO" id="GO:0044874">
    <property type="term" value="P:lipoprotein localization to outer membrane"/>
    <property type="evidence" value="ECO:0007669"/>
    <property type="project" value="TreeGrafter"/>
</dbReference>
<evidence type="ECO:0000256" key="7">
    <source>
        <dbReference type="SAM" id="Phobius"/>
    </source>
</evidence>
<dbReference type="EMBL" id="PNBW01000062">
    <property type="protein sequence ID" value="TMO73330.1"/>
    <property type="molecule type" value="Genomic_DNA"/>
</dbReference>
<dbReference type="PANTHER" id="PTHR30489:SF0">
    <property type="entry name" value="LIPOPROTEIN-RELEASING SYSTEM TRANSMEMBRANE PROTEIN LOLE"/>
    <property type="match status" value="1"/>
</dbReference>
<feature type="transmembrane region" description="Helical" evidence="7">
    <location>
        <begin position="21"/>
        <end position="40"/>
    </location>
</feature>
<evidence type="ECO:0000259" key="8">
    <source>
        <dbReference type="Pfam" id="PF02687"/>
    </source>
</evidence>
<comment type="caution">
    <text evidence="10">The sequence shown here is derived from an EMBL/GenBank/DDBJ whole genome shotgun (WGS) entry which is preliminary data.</text>
</comment>
<feature type="domain" description="ABC3 transporter permease C-terminal" evidence="8">
    <location>
        <begin position="332"/>
        <end position="459"/>
    </location>
</feature>
<evidence type="ECO:0000313" key="10">
    <source>
        <dbReference type="EMBL" id="TMO67557.1"/>
    </source>
</evidence>
<comment type="similarity">
    <text evidence="2">Belongs to the ABC-4 integral membrane protein family. LolC/E subfamily.</text>
</comment>
<dbReference type="Pfam" id="PF02687">
    <property type="entry name" value="FtsX"/>
    <property type="match status" value="1"/>
</dbReference>
<evidence type="ECO:0000313" key="11">
    <source>
        <dbReference type="EMBL" id="TMO73330.1"/>
    </source>
</evidence>
<reference evidence="13" key="2">
    <citation type="submission" date="2019-06" db="EMBL/GenBank/DDBJ databases">
        <title>Co-occurence of chitin degradation, pigmentation and bioactivity in marine Pseudoalteromonas.</title>
        <authorList>
            <person name="Sonnenschein E.C."/>
            <person name="Bech P.K."/>
        </authorList>
    </citation>
    <scope>NUCLEOTIDE SEQUENCE [LARGE SCALE GENOMIC DNA]</scope>
    <source>
        <strain evidence="13">S3790</strain>
        <strain evidence="11">S3895</strain>
    </source>
</reference>
<evidence type="ECO:0000313" key="12">
    <source>
        <dbReference type="Proteomes" id="UP000307164"/>
    </source>
</evidence>
<evidence type="ECO:0000256" key="3">
    <source>
        <dbReference type="ARBA" id="ARBA00022475"/>
    </source>
</evidence>
<feature type="transmembrane region" description="Helical" evidence="7">
    <location>
        <begin position="327"/>
        <end position="352"/>
    </location>
</feature>
<dbReference type="PANTHER" id="PTHR30489">
    <property type="entry name" value="LIPOPROTEIN-RELEASING SYSTEM TRANSMEMBRANE PROTEIN LOLE"/>
    <property type="match status" value="1"/>
</dbReference>
<dbReference type="EMBL" id="PNBX01000055">
    <property type="protein sequence ID" value="TMO67557.1"/>
    <property type="molecule type" value="Genomic_DNA"/>
</dbReference>
<organism evidence="10 13">
    <name type="scientific">Pseudoalteromonas aurantia</name>
    <dbReference type="NCBI Taxonomy" id="43654"/>
    <lineage>
        <taxon>Bacteria</taxon>
        <taxon>Pseudomonadati</taxon>
        <taxon>Pseudomonadota</taxon>
        <taxon>Gammaproteobacteria</taxon>
        <taxon>Alteromonadales</taxon>
        <taxon>Pseudoalteromonadaceae</taxon>
        <taxon>Pseudoalteromonas</taxon>
    </lineage>
</organism>
<reference evidence="10" key="3">
    <citation type="submission" date="2019-09" db="EMBL/GenBank/DDBJ databases">
        <title>Co-occurence of chitin degradation, pigmentation and bioactivity in marine Pseudoalteromonas.</title>
        <authorList>
            <person name="Sonnenschein E.C."/>
            <person name="Bech P.K."/>
        </authorList>
    </citation>
    <scope>NUCLEOTIDE SEQUENCE</scope>
    <source>
        <strain evidence="10">S3790</strain>
        <strain evidence="12">S3895</strain>
    </source>
</reference>
<comment type="subcellular location">
    <subcellularLocation>
        <location evidence="1">Cell membrane</location>
        <topology evidence="1">Multi-pass membrane protein</topology>
    </subcellularLocation>
</comment>
<keyword evidence="12" id="KW-1185">Reference proteome</keyword>
<dbReference type="Proteomes" id="UP000307217">
    <property type="component" value="Unassembled WGS sequence"/>
</dbReference>
<dbReference type="InterPro" id="IPR051447">
    <property type="entry name" value="Lipoprotein-release_system"/>
</dbReference>
<dbReference type="InterPro" id="IPR003838">
    <property type="entry name" value="ABC3_permease_C"/>
</dbReference>
<feature type="domain" description="MacB-like periplasmic core" evidence="9">
    <location>
        <begin position="19"/>
        <end position="141"/>
    </location>
</feature>
<feature type="transmembrane region" description="Helical" evidence="7">
    <location>
        <begin position="435"/>
        <end position="458"/>
    </location>
</feature>
<proteinExistence type="inferred from homology"/>
<dbReference type="Pfam" id="PF12704">
    <property type="entry name" value="MacB_PCD"/>
    <property type="match status" value="1"/>
</dbReference>
<sequence length="469" mass="51040">MGLFIRLAWRNLLRNRKRSTVTALGITLGIGFCITTLAIMDGLSHDLITGTTAGQVGHMQIHQKDYLAKRQLQQTITNNAELLQNVRQNTQISAAAARIYSFGYLSKENKSVGVSLFGVQPEHEKHVTTLAEQMTSGTFLSAPTPWPLGQALNEEQKQLDEQLTAQAVAEAFAELDGLFLDNTSTQQQTNQLIDTLAPLPDVPPKVILGVKLAKNLQADVGDIVTLLYETSLGAQQSLQLEVAGTSRQGTDLIDRTRIVFHLQDLQKLLQLPDQSHEIAIKTQDLANISLLSDAVSDTISVQRQELSVQTWSQLRPDILALIQSNQALMGTLVFIIFLIAGVGVMNAMLVSVMERRKELCLLKALGLKGNNVVWLVTVETLMLTFVASIAGLIMGIALGSYLQQYGWDISQFGEFSLAGVGMTSALKAKLTLDNLLTPVVVMFVIALLAALYPALSAARLIPAQGMRSA</sequence>
<keyword evidence="6 7" id="KW-0472">Membrane</keyword>
<gene>
    <name evidence="10" type="ORF">CWC19_13530</name>
    <name evidence="11" type="ORF">CWC20_13525</name>
</gene>
<evidence type="ECO:0000256" key="5">
    <source>
        <dbReference type="ARBA" id="ARBA00022989"/>
    </source>
</evidence>
<protein>
    <submittedName>
        <fullName evidence="10">ABC transporter permease</fullName>
    </submittedName>
</protein>
<feature type="transmembrane region" description="Helical" evidence="7">
    <location>
        <begin position="372"/>
        <end position="398"/>
    </location>
</feature>
<dbReference type="InterPro" id="IPR025857">
    <property type="entry name" value="MacB_PCD"/>
</dbReference>
<keyword evidence="5 7" id="KW-1133">Transmembrane helix</keyword>
<accession>A0A5S3V7C5</accession>